<evidence type="ECO:0000259" key="2">
    <source>
        <dbReference type="Pfam" id="PF22599"/>
    </source>
</evidence>
<accession>A0A3Q9ID78</accession>
<feature type="chain" id="PRO_5039159080" description="SecDF P1 head subdomain domain-containing protein" evidence="1">
    <location>
        <begin position="21"/>
        <end position="138"/>
    </location>
</feature>
<dbReference type="PROSITE" id="PS51257">
    <property type="entry name" value="PROKAR_LIPOPROTEIN"/>
    <property type="match status" value="1"/>
</dbReference>
<dbReference type="Gene3D" id="3.30.1360.200">
    <property type="match status" value="1"/>
</dbReference>
<dbReference type="KEGG" id="plut:EI981_20185"/>
<protein>
    <recommendedName>
        <fullName evidence="2">SecDF P1 head subdomain domain-containing protein</fullName>
    </recommendedName>
</protein>
<dbReference type="RefSeq" id="WP_127001246.1">
    <property type="nucleotide sequence ID" value="NZ_CP034346.1"/>
</dbReference>
<feature type="signal peptide" evidence="1">
    <location>
        <begin position="1"/>
        <end position="20"/>
    </location>
</feature>
<dbReference type="AlphaFoldDB" id="A0A3Q9ID78"/>
<reference evidence="4" key="1">
    <citation type="submission" date="2018-12" db="EMBL/GenBank/DDBJ databases">
        <title>Complete genome sequence of Paenibacillus sp. MBLB1234.</title>
        <authorList>
            <person name="Nam Y.-D."/>
            <person name="Kang J."/>
            <person name="Chung W.-H."/>
            <person name="Park Y.S."/>
        </authorList>
    </citation>
    <scope>NUCLEOTIDE SEQUENCE [LARGE SCALE GENOMIC DNA]</scope>
    <source>
        <strain evidence="4">MBLB1234</strain>
    </source>
</reference>
<proteinExistence type="predicted"/>
<evidence type="ECO:0000313" key="4">
    <source>
        <dbReference type="Proteomes" id="UP000270678"/>
    </source>
</evidence>
<dbReference type="InterPro" id="IPR054384">
    <property type="entry name" value="SecDF_P1_head"/>
</dbReference>
<name>A0A3Q9ID78_9BACL</name>
<sequence length="138" mass="15420">MKFRKTVILFTLFLSICVIAGCSTKDLPGKKVEQEKIIVTFEDKNRNVLATGADLDSVFVSVSKDEQYLISGKFKEAKKLEEITQKLLGKELLIYCNEDLIASPVINGALRTGDFSIAGGFTLKEASEWVYMIKKSME</sequence>
<gene>
    <name evidence="3" type="ORF">EI981_20185</name>
</gene>
<organism evidence="3 4">
    <name type="scientific">Paenibacillus lutimineralis</name>
    <dbReference type="NCBI Taxonomy" id="2707005"/>
    <lineage>
        <taxon>Bacteria</taxon>
        <taxon>Bacillati</taxon>
        <taxon>Bacillota</taxon>
        <taxon>Bacilli</taxon>
        <taxon>Bacillales</taxon>
        <taxon>Paenibacillaceae</taxon>
        <taxon>Paenibacillus</taxon>
    </lineage>
</organism>
<dbReference type="Proteomes" id="UP000270678">
    <property type="component" value="Chromosome"/>
</dbReference>
<dbReference type="Pfam" id="PF22599">
    <property type="entry name" value="SecDF_P1_head"/>
    <property type="match status" value="1"/>
</dbReference>
<feature type="domain" description="SecDF P1 head subdomain" evidence="2">
    <location>
        <begin position="45"/>
        <end position="134"/>
    </location>
</feature>
<keyword evidence="4" id="KW-1185">Reference proteome</keyword>
<evidence type="ECO:0000313" key="3">
    <source>
        <dbReference type="EMBL" id="AZS16543.1"/>
    </source>
</evidence>
<keyword evidence="1" id="KW-0732">Signal</keyword>
<dbReference type="EMBL" id="CP034346">
    <property type="protein sequence ID" value="AZS16543.1"/>
    <property type="molecule type" value="Genomic_DNA"/>
</dbReference>
<evidence type="ECO:0000256" key="1">
    <source>
        <dbReference type="SAM" id="SignalP"/>
    </source>
</evidence>